<protein>
    <submittedName>
        <fullName evidence="2">F5/8 type C domain-containing protein</fullName>
    </submittedName>
</protein>
<evidence type="ECO:0000313" key="1">
    <source>
        <dbReference type="Proteomes" id="UP000095280"/>
    </source>
</evidence>
<evidence type="ECO:0000313" key="2">
    <source>
        <dbReference type="WBParaSite" id="maker-uti_cns_0006534-snap-gene-0.8-mRNA-1"/>
    </source>
</evidence>
<reference evidence="2" key="1">
    <citation type="submission" date="2016-11" db="UniProtKB">
        <authorList>
            <consortium name="WormBaseParasite"/>
        </authorList>
    </citation>
    <scope>IDENTIFICATION</scope>
</reference>
<name>A0A1I8HJ22_9PLAT</name>
<accession>A0A1I8HJ22</accession>
<proteinExistence type="predicted"/>
<organism evidence="1 2">
    <name type="scientific">Macrostomum lignano</name>
    <dbReference type="NCBI Taxonomy" id="282301"/>
    <lineage>
        <taxon>Eukaryota</taxon>
        <taxon>Metazoa</taxon>
        <taxon>Spiralia</taxon>
        <taxon>Lophotrochozoa</taxon>
        <taxon>Platyhelminthes</taxon>
        <taxon>Rhabditophora</taxon>
        <taxon>Macrostomorpha</taxon>
        <taxon>Macrostomida</taxon>
        <taxon>Macrostomidae</taxon>
        <taxon>Macrostomum</taxon>
    </lineage>
</organism>
<dbReference type="AlphaFoldDB" id="A0A1I8HJ22"/>
<dbReference type="Gene3D" id="2.60.120.260">
    <property type="entry name" value="Galactose-binding domain-like"/>
    <property type="match status" value="1"/>
</dbReference>
<sequence length="149" mass="16599">GGVTQSELAGWAKLPSSQAYRGLCTGGPRSRPCTSLATTPMDTCLSASDNDQWSYAEVPRAQSLFFTFSHPINVRKIVIYTRADCCKERARNLQIGLASPKHGNKYCNTDNTAFSYRRVISCHHDYVTLIVVKQRIASHLSLSIHFMTE</sequence>
<keyword evidence="1" id="KW-1185">Reference proteome</keyword>
<dbReference type="Proteomes" id="UP000095280">
    <property type="component" value="Unplaced"/>
</dbReference>
<dbReference type="WBParaSite" id="maker-uti_cns_0006534-snap-gene-0.8-mRNA-1">
    <property type="protein sequence ID" value="maker-uti_cns_0006534-snap-gene-0.8-mRNA-1"/>
    <property type="gene ID" value="maker-uti_cns_0006534-snap-gene-0.8"/>
</dbReference>